<dbReference type="InterPro" id="IPR050923">
    <property type="entry name" value="Cell_Proc_Reg/RNA_Proc"/>
</dbReference>
<dbReference type="PROSITE" id="PS50006">
    <property type="entry name" value="FHA_DOMAIN"/>
    <property type="match status" value="1"/>
</dbReference>
<feature type="compositionally biased region" description="Basic and acidic residues" evidence="2">
    <location>
        <begin position="527"/>
        <end position="536"/>
    </location>
</feature>
<sequence length="671" mass="76439">MAENPEFKVPSADLKVLAKGRKSALPALVSKVHISLPTSGESSAEMQFEPNAVEIPPIPYKEPKWSRKCDASREYSFEVEKNGVIAEEVKHLQSKPFWLFGRLPNCDINMAHPTISRYHAILQYRAPDDTEQEEAEEEEDATRPKHVTAEPGWYLYDLNSTHGTFLNKQQIPSRTYVRLRVGYMIKLGSSSRTYIFQGPTDDEEESLGLTITEMKEHVKKQKQLRQEIAEIERQERERIERLKAEEGINWGMAEDADEETDLTENPYAASNNEELFLDDPKKTLRGYFEREGHDLEYKVDELSSGTYCCKVELPIDDANGRPIVAETTLKGKKKEVVLQCALEACRILDRHGLLRQANHEPRRRFQKQSDSDDDDDFLDRTGAVEKRRQRKESAKNPQTHTYADLIHKEAYILERLEEIESKIQNARLIKQETHLPENENDVDEFLRKLSNDKGPDRFELRRMHLEQIELNSELVKVKKLIEITKPLDLGKIGLQKQSDNTKRPVLPLFGKRTKLSNTFGIRESSIKAEKDVDTGKAESAGHSTCKKAKATKPLPSPSIQAQVNKHSGSIAQQHWQQTEKSGESSSSSRKRASLVDAERDDAADRTEADSAGGSASKKKRSRQRVRDGKSRENVDFDDINELESVDKNVEWVPPSGQTGDGRTSLNEKYGY</sequence>
<feature type="compositionally biased region" description="Basic and acidic residues" evidence="2">
    <location>
        <begin position="596"/>
        <end position="608"/>
    </location>
</feature>
<dbReference type="PANTHER" id="PTHR23308">
    <property type="entry name" value="NUCLEAR INHIBITOR OF PROTEIN PHOSPHATASE-1"/>
    <property type="match status" value="1"/>
</dbReference>
<evidence type="ECO:0000313" key="5">
    <source>
        <dbReference type="Proteomes" id="UP000075884"/>
    </source>
</evidence>
<dbReference type="EnsemblMetazoa" id="ADIR009040-RA">
    <property type="protein sequence ID" value="ADIR009040-PA"/>
    <property type="gene ID" value="ADIR009040"/>
</dbReference>
<protein>
    <submittedName>
        <fullName evidence="4">FHA domain-containing protein</fullName>
    </submittedName>
</protein>
<dbReference type="SMART" id="SM00240">
    <property type="entry name" value="FHA"/>
    <property type="match status" value="1"/>
</dbReference>
<dbReference type="InterPro" id="IPR000253">
    <property type="entry name" value="FHA_dom"/>
</dbReference>
<dbReference type="SUPFAM" id="SSF49879">
    <property type="entry name" value="SMAD/FHA domain"/>
    <property type="match status" value="1"/>
</dbReference>
<keyword evidence="5" id="KW-1185">Reference proteome</keyword>
<dbReference type="CDD" id="cd19856">
    <property type="entry name" value="DSRM_Kanadaptin"/>
    <property type="match status" value="1"/>
</dbReference>
<feature type="region of interest" description="Disordered" evidence="2">
    <location>
        <begin position="359"/>
        <end position="378"/>
    </location>
</feature>
<proteinExistence type="predicted"/>
<name>A0A182NN05_9DIPT</name>
<evidence type="ECO:0000256" key="1">
    <source>
        <dbReference type="SAM" id="Coils"/>
    </source>
</evidence>
<feature type="compositionally biased region" description="Polar residues" evidence="2">
    <location>
        <begin position="557"/>
        <end position="578"/>
    </location>
</feature>
<feature type="compositionally biased region" description="Basic and acidic residues" evidence="2">
    <location>
        <begin position="624"/>
        <end position="634"/>
    </location>
</feature>
<dbReference type="Gene3D" id="2.60.200.20">
    <property type="match status" value="1"/>
</dbReference>
<dbReference type="VEuPathDB" id="VectorBase:ADIR009040"/>
<dbReference type="Pfam" id="PF00498">
    <property type="entry name" value="FHA"/>
    <property type="match status" value="1"/>
</dbReference>
<feature type="coiled-coil region" evidence="1">
    <location>
        <begin position="214"/>
        <end position="245"/>
    </location>
</feature>
<organism evidence="4 5">
    <name type="scientific">Anopheles dirus</name>
    <dbReference type="NCBI Taxonomy" id="7168"/>
    <lineage>
        <taxon>Eukaryota</taxon>
        <taxon>Metazoa</taxon>
        <taxon>Ecdysozoa</taxon>
        <taxon>Arthropoda</taxon>
        <taxon>Hexapoda</taxon>
        <taxon>Insecta</taxon>
        <taxon>Pterygota</taxon>
        <taxon>Neoptera</taxon>
        <taxon>Endopterygota</taxon>
        <taxon>Diptera</taxon>
        <taxon>Nematocera</taxon>
        <taxon>Culicoidea</taxon>
        <taxon>Culicidae</taxon>
        <taxon>Anophelinae</taxon>
        <taxon>Anopheles</taxon>
    </lineage>
</organism>
<dbReference type="CDD" id="cd22677">
    <property type="entry name" value="FHA_Kanadaptin"/>
    <property type="match status" value="1"/>
</dbReference>
<feature type="compositionally biased region" description="Polar residues" evidence="2">
    <location>
        <begin position="655"/>
        <end position="671"/>
    </location>
</feature>
<feature type="region of interest" description="Disordered" evidence="2">
    <location>
        <begin position="527"/>
        <end position="671"/>
    </location>
</feature>
<dbReference type="Proteomes" id="UP000075884">
    <property type="component" value="Unassembled WGS sequence"/>
</dbReference>
<dbReference type="AlphaFoldDB" id="A0A182NN05"/>
<evidence type="ECO:0000259" key="3">
    <source>
        <dbReference type="PROSITE" id="PS50006"/>
    </source>
</evidence>
<dbReference type="STRING" id="7168.A0A182NN05"/>
<reference evidence="5" key="1">
    <citation type="submission" date="2013-03" db="EMBL/GenBank/DDBJ databases">
        <title>The Genome Sequence of Anopheles dirus WRAIR2.</title>
        <authorList>
            <consortium name="The Broad Institute Genomics Platform"/>
            <person name="Neafsey D.E."/>
            <person name="Walton C."/>
            <person name="Walker B."/>
            <person name="Young S.K."/>
            <person name="Zeng Q."/>
            <person name="Gargeya S."/>
            <person name="Fitzgerald M."/>
            <person name="Haas B."/>
            <person name="Abouelleil A."/>
            <person name="Allen A.W."/>
            <person name="Alvarado L."/>
            <person name="Arachchi H.M."/>
            <person name="Berlin A.M."/>
            <person name="Chapman S.B."/>
            <person name="Gainer-Dewar J."/>
            <person name="Goldberg J."/>
            <person name="Griggs A."/>
            <person name="Gujja S."/>
            <person name="Hansen M."/>
            <person name="Howarth C."/>
            <person name="Imamovic A."/>
            <person name="Ireland A."/>
            <person name="Larimer J."/>
            <person name="McCowan C."/>
            <person name="Murphy C."/>
            <person name="Pearson M."/>
            <person name="Poon T.W."/>
            <person name="Priest M."/>
            <person name="Roberts A."/>
            <person name="Saif S."/>
            <person name="Shea T."/>
            <person name="Sisk P."/>
            <person name="Sykes S."/>
            <person name="Wortman J."/>
            <person name="Nusbaum C."/>
            <person name="Birren B."/>
        </authorList>
    </citation>
    <scope>NUCLEOTIDE SEQUENCE [LARGE SCALE GENOMIC DNA]</scope>
    <source>
        <strain evidence="5">WRAIR2</strain>
    </source>
</reference>
<evidence type="ECO:0000313" key="4">
    <source>
        <dbReference type="EnsemblMetazoa" id="ADIR009040-PA"/>
    </source>
</evidence>
<evidence type="ECO:0000256" key="2">
    <source>
        <dbReference type="SAM" id="MobiDB-lite"/>
    </source>
</evidence>
<dbReference type="FunFam" id="2.60.200.20:FF:000071">
    <property type="entry name" value="AGAP004588-PA"/>
    <property type="match status" value="1"/>
</dbReference>
<accession>A0A182NN05</accession>
<keyword evidence="1" id="KW-0175">Coiled coil</keyword>
<reference evidence="4" key="2">
    <citation type="submission" date="2020-05" db="UniProtKB">
        <authorList>
            <consortium name="EnsemblMetazoa"/>
        </authorList>
    </citation>
    <scope>IDENTIFICATION</scope>
    <source>
        <strain evidence="4">WRAIR2</strain>
    </source>
</reference>
<feature type="domain" description="FHA" evidence="3">
    <location>
        <begin position="98"/>
        <end position="171"/>
    </location>
</feature>
<dbReference type="InterPro" id="IPR008984">
    <property type="entry name" value="SMAD_FHA_dom_sf"/>
</dbReference>